<dbReference type="AlphaFoldDB" id="A0AAN8WKJ9"/>
<dbReference type="Proteomes" id="UP001381693">
    <property type="component" value="Unassembled WGS sequence"/>
</dbReference>
<dbReference type="SMART" id="SM00563">
    <property type="entry name" value="PlsC"/>
    <property type="match status" value="1"/>
</dbReference>
<dbReference type="InterPro" id="IPR032098">
    <property type="entry name" value="Acyltransf_C"/>
</dbReference>
<feature type="domain" description="Phospholipid/glycerol acyltransferase" evidence="5">
    <location>
        <begin position="91"/>
        <end position="214"/>
    </location>
</feature>
<keyword evidence="2" id="KW-0808">Transferase</keyword>
<evidence type="ECO:0000259" key="5">
    <source>
        <dbReference type="SMART" id="SM00563"/>
    </source>
</evidence>
<dbReference type="SUPFAM" id="SSF69593">
    <property type="entry name" value="Glycerol-3-phosphate (1)-acyltransferase"/>
    <property type="match status" value="1"/>
</dbReference>
<organism evidence="6 7">
    <name type="scientific">Halocaridina rubra</name>
    <name type="common">Hawaiian red shrimp</name>
    <dbReference type="NCBI Taxonomy" id="373956"/>
    <lineage>
        <taxon>Eukaryota</taxon>
        <taxon>Metazoa</taxon>
        <taxon>Ecdysozoa</taxon>
        <taxon>Arthropoda</taxon>
        <taxon>Crustacea</taxon>
        <taxon>Multicrustacea</taxon>
        <taxon>Malacostraca</taxon>
        <taxon>Eumalacostraca</taxon>
        <taxon>Eucarida</taxon>
        <taxon>Decapoda</taxon>
        <taxon>Pleocyemata</taxon>
        <taxon>Caridea</taxon>
        <taxon>Atyoidea</taxon>
        <taxon>Atyidae</taxon>
        <taxon>Halocaridina</taxon>
    </lineage>
</organism>
<dbReference type="GO" id="GO:0036149">
    <property type="term" value="P:phosphatidylinositol acyl-chain remodeling"/>
    <property type="evidence" value="ECO:0007669"/>
    <property type="project" value="TreeGrafter"/>
</dbReference>
<evidence type="ECO:0000313" key="7">
    <source>
        <dbReference type="Proteomes" id="UP001381693"/>
    </source>
</evidence>
<feature type="transmembrane region" description="Helical" evidence="4">
    <location>
        <begin position="50"/>
        <end position="70"/>
    </location>
</feature>
<name>A0AAN8WKJ9_HALRR</name>
<dbReference type="Pfam" id="PF16076">
    <property type="entry name" value="Acyltransf_C"/>
    <property type="match status" value="1"/>
</dbReference>
<keyword evidence="4" id="KW-0812">Transmembrane</keyword>
<dbReference type="PANTHER" id="PTHR10983">
    <property type="entry name" value="1-ACYLGLYCEROL-3-PHOSPHATE ACYLTRANSFERASE-RELATED"/>
    <property type="match status" value="1"/>
</dbReference>
<comment type="similarity">
    <text evidence="1">Belongs to the 1-acyl-sn-glycerol-3-phosphate acyltransferase family.</text>
</comment>
<dbReference type="Pfam" id="PF01553">
    <property type="entry name" value="Acyltransferase"/>
    <property type="match status" value="1"/>
</dbReference>
<keyword evidence="3 6" id="KW-0012">Acyltransferase</keyword>
<reference evidence="6 7" key="1">
    <citation type="submission" date="2023-11" db="EMBL/GenBank/DDBJ databases">
        <title>Halocaridina rubra genome assembly.</title>
        <authorList>
            <person name="Smith C."/>
        </authorList>
    </citation>
    <scope>NUCLEOTIDE SEQUENCE [LARGE SCALE GENOMIC DNA]</scope>
    <source>
        <strain evidence="6">EP-1</strain>
        <tissue evidence="6">Whole</tissue>
    </source>
</reference>
<keyword evidence="4" id="KW-0472">Membrane</keyword>
<sequence>MEHTPEELYIGLRSALRFIIWTLNNLYCIPVHFCWLFLLQPLKWISEDNYWMVEGIMFRWLLSMVCLWSYSAGYHIVEVGDNFLDLIDERTLVLFNHQSTADVPLIMAAFSSRVGLSNNIMWIMDHVFKLTNFGLVSVAHGDFFIHGGPKYRDASLLDLSSHLADFYIPRKRRWLVLFPEGGFLKNKIQASHRYSEKNNLPKLNNVAYPRIGALKVIMDAAAASHQNDGTDKIKYLLDVTVAYPGGRPLDLQTIFGGWRPSCDTIFYYRKYGIEEVPRDRDDLESWLFKRYQEKEEILQEYYNTGTFPNVPTPHSSEHQPENVVTLPRSRVVHDPIDFILRHCFYIASTWIWLQLLYWIFSILCRLLW</sequence>
<evidence type="ECO:0000256" key="3">
    <source>
        <dbReference type="ARBA" id="ARBA00023315"/>
    </source>
</evidence>
<protein>
    <submittedName>
        <fullName evidence="6">Acyl-CoA:lysophosphatidylglycerol acyltransferase 1</fullName>
    </submittedName>
</protein>
<feature type="transmembrane region" description="Helical" evidence="4">
    <location>
        <begin position="344"/>
        <end position="367"/>
    </location>
</feature>
<dbReference type="GO" id="GO:0005783">
    <property type="term" value="C:endoplasmic reticulum"/>
    <property type="evidence" value="ECO:0007669"/>
    <property type="project" value="TreeGrafter"/>
</dbReference>
<dbReference type="InterPro" id="IPR002123">
    <property type="entry name" value="Plipid/glycerol_acylTrfase"/>
</dbReference>
<dbReference type="CDD" id="cd07990">
    <property type="entry name" value="LPLAT_LCLAT1-like"/>
    <property type="match status" value="1"/>
</dbReference>
<proteinExistence type="inferred from homology"/>
<feature type="transmembrane region" description="Helical" evidence="4">
    <location>
        <begin position="18"/>
        <end position="38"/>
    </location>
</feature>
<dbReference type="GO" id="GO:0016746">
    <property type="term" value="F:acyltransferase activity"/>
    <property type="evidence" value="ECO:0007669"/>
    <property type="project" value="UniProtKB-KW"/>
</dbReference>
<dbReference type="EMBL" id="JAXCGZ010022646">
    <property type="protein sequence ID" value="KAK7028912.1"/>
    <property type="molecule type" value="Genomic_DNA"/>
</dbReference>
<evidence type="ECO:0000256" key="1">
    <source>
        <dbReference type="ARBA" id="ARBA00008655"/>
    </source>
</evidence>
<gene>
    <name evidence="6" type="primary">LPGAT1</name>
    <name evidence="6" type="ORF">SK128_015028</name>
</gene>
<keyword evidence="7" id="KW-1185">Reference proteome</keyword>
<evidence type="ECO:0000313" key="6">
    <source>
        <dbReference type="EMBL" id="KAK7028912.1"/>
    </source>
</evidence>
<keyword evidence="4" id="KW-1133">Transmembrane helix</keyword>
<dbReference type="PANTHER" id="PTHR10983:SF2">
    <property type="entry name" value="ACYL-COA:LYSOPHOSPHATIDYLGLYCEROL ACYLTRANSFERASE 1"/>
    <property type="match status" value="1"/>
</dbReference>
<evidence type="ECO:0000256" key="2">
    <source>
        <dbReference type="ARBA" id="ARBA00022679"/>
    </source>
</evidence>
<accession>A0AAN8WKJ9</accession>
<evidence type="ECO:0000256" key="4">
    <source>
        <dbReference type="SAM" id="Phobius"/>
    </source>
</evidence>
<comment type="caution">
    <text evidence="6">The sequence shown here is derived from an EMBL/GenBank/DDBJ whole genome shotgun (WGS) entry which is preliminary data.</text>
</comment>